<keyword evidence="3" id="KW-0378">Hydrolase</keyword>
<evidence type="ECO:0000313" key="4">
    <source>
        <dbReference type="Proteomes" id="UP000238164"/>
    </source>
</evidence>
<dbReference type="RefSeq" id="WP_105184642.1">
    <property type="nucleotide sequence ID" value="NZ_BAAAGO010000024.1"/>
</dbReference>
<dbReference type="EC" id="3.5.1.4" evidence="3"/>
<dbReference type="EMBL" id="LT985188">
    <property type="protein sequence ID" value="SPD85394.1"/>
    <property type="molecule type" value="Genomic_DNA"/>
</dbReference>
<feature type="domain" description="Amidase" evidence="2">
    <location>
        <begin position="33"/>
        <end position="456"/>
    </location>
</feature>
<evidence type="ECO:0000256" key="1">
    <source>
        <dbReference type="ARBA" id="ARBA00009199"/>
    </source>
</evidence>
<keyword evidence="4" id="KW-1185">Reference proteome</keyword>
<dbReference type="InterPro" id="IPR000120">
    <property type="entry name" value="Amidase"/>
</dbReference>
<dbReference type="Pfam" id="PF01425">
    <property type="entry name" value="Amidase"/>
    <property type="match status" value="1"/>
</dbReference>
<dbReference type="PANTHER" id="PTHR11895">
    <property type="entry name" value="TRANSAMIDASE"/>
    <property type="match status" value="1"/>
</dbReference>
<dbReference type="PROSITE" id="PS00571">
    <property type="entry name" value="AMIDASES"/>
    <property type="match status" value="1"/>
</dbReference>
<dbReference type="PANTHER" id="PTHR11895:SF7">
    <property type="entry name" value="GLUTAMYL-TRNA(GLN) AMIDOTRANSFERASE SUBUNIT A, MITOCHONDRIAL"/>
    <property type="match status" value="1"/>
</dbReference>
<dbReference type="KEGG" id="mgg:MPLG2_0358"/>
<dbReference type="Proteomes" id="UP000238164">
    <property type="component" value="Chromosome 1"/>
</dbReference>
<organism evidence="3 4">
    <name type="scientific">Micropruina glycogenica</name>
    <dbReference type="NCBI Taxonomy" id="75385"/>
    <lineage>
        <taxon>Bacteria</taxon>
        <taxon>Bacillati</taxon>
        <taxon>Actinomycetota</taxon>
        <taxon>Actinomycetes</taxon>
        <taxon>Propionibacteriales</taxon>
        <taxon>Nocardioidaceae</taxon>
        <taxon>Micropruina</taxon>
    </lineage>
</organism>
<dbReference type="AlphaFoldDB" id="A0A2N9JDD9"/>
<protein>
    <submittedName>
        <fullName evidence="3">Amidase</fullName>
        <ecNumber evidence="3">3.5.1.4</ecNumber>
    </submittedName>
</protein>
<accession>A0A2N9JDD9</accession>
<dbReference type="Gene3D" id="3.90.1300.10">
    <property type="entry name" value="Amidase signature (AS) domain"/>
    <property type="match status" value="1"/>
</dbReference>
<dbReference type="InterPro" id="IPR023631">
    <property type="entry name" value="Amidase_dom"/>
</dbReference>
<dbReference type="InterPro" id="IPR036928">
    <property type="entry name" value="AS_sf"/>
</dbReference>
<name>A0A2N9JDD9_9ACTN</name>
<gene>
    <name evidence="3" type="ORF">MPLG2_0358</name>
</gene>
<dbReference type="OrthoDB" id="9811471at2"/>
<comment type="similarity">
    <text evidence="1">Belongs to the amidase family.</text>
</comment>
<reference evidence="3 4" key="1">
    <citation type="submission" date="2018-02" db="EMBL/GenBank/DDBJ databases">
        <authorList>
            <person name="Cohen D.B."/>
            <person name="Kent A.D."/>
        </authorList>
    </citation>
    <scope>NUCLEOTIDE SEQUENCE [LARGE SCALE GENOMIC DNA]</scope>
    <source>
        <strain evidence="3">1</strain>
    </source>
</reference>
<dbReference type="InterPro" id="IPR020556">
    <property type="entry name" value="Amidase_CS"/>
</dbReference>
<sequence length="473" mass="48699">MRADEYTGLSALQTAAAVNSRELSAVEVAEVALAVAEQRDQYGAFTCLAPERAMADARRTDQRVAAGERLPLAGVPNPIKDLNPVEGLPWQAGSSAMRGVVGPADDPIVGWFAEAGTTMLGKTATPEFGLPCYTEPDGRPPTVTPWDVTRSAGGSSGGAAAAVAAGIAPIAHASDGGGSIRIPASACGLVGLKVSRGLISPGARPPGPGLGTEGVVSRTVRDTALALDVLAGARPGDTYWAPLAPGGYLAACERAPERLRVGLLTTPVIAADAEVHAACLDAAARAALLLEGLGHEVSEAPVAFAAERWEAFRSVWAVGALGIPLPAEAEPALTPLTRWLRERGRSATGLEYAGAMAAIQVLTREVAQTWADFDVIVSPTLAQPPAPVGSLRDDADPSADFEAQMRFTPWTSVFNLTGRPAISLPLHNARIDGADSPVLPIGVMLGAPFGADDVLLGLSAALELVAPWERPGR</sequence>
<proteinExistence type="inferred from homology"/>
<dbReference type="GO" id="GO:0004040">
    <property type="term" value="F:amidase activity"/>
    <property type="evidence" value="ECO:0007669"/>
    <property type="project" value="UniProtKB-EC"/>
</dbReference>
<evidence type="ECO:0000313" key="3">
    <source>
        <dbReference type="EMBL" id="SPD85394.1"/>
    </source>
</evidence>
<dbReference type="SUPFAM" id="SSF75304">
    <property type="entry name" value="Amidase signature (AS) enzymes"/>
    <property type="match status" value="1"/>
</dbReference>
<evidence type="ECO:0000259" key="2">
    <source>
        <dbReference type="Pfam" id="PF01425"/>
    </source>
</evidence>